<evidence type="ECO:0000313" key="4">
    <source>
        <dbReference type="Proteomes" id="UP000254631"/>
    </source>
</evidence>
<evidence type="ECO:0000256" key="1">
    <source>
        <dbReference type="SAM" id="SignalP"/>
    </source>
</evidence>
<keyword evidence="1" id="KW-0732">Signal</keyword>
<dbReference type="AlphaFoldDB" id="A0A378K3J8"/>
<dbReference type="Proteomes" id="UP000254631">
    <property type="component" value="Unassembled WGS sequence"/>
</dbReference>
<reference evidence="3 4" key="1">
    <citation type="submission" date="2018-06" db="EMBL/GenBank/DDBJ databases">
        <authorList>
            <consortium name="Pathogen Informatics"/>
            <person name="Doyle S."/>
        </authorList>
    </citation>
    <scope>NUCLEOTIDE SEQUENCE [LARGE SCALE GENOMIC DNA]</scope>
    <source>
        <strain evidence="3 4">NCTC12000</strain>
    </source>
</reference>
<proteinExistence type="predicted"/>
<dbReference type="EMBL" id="UGOL01000001">
    <property type="protein sequence ID" value="STX79119.1"/>
    <property type="molecule type" value="Genomic_DNA"/>
</dbReference>
<feature type="signal peptide" evidence="1">
    <location>
        <begin position="1"/>
        <end position="21"/>
    </location>
</feature>
<accession>A0A378K3J8</accession>
<dbReference type="Proteomes" id="UP001071279">
    <property type="component" value="Unassembled WGS sequence"/>
</dbReference>
<evidence type="ECO:0000313" key="2">
    <source>
        <dbReference type="EMBL" id="MCZ4718238.1"/>
    </source>
</evidence>
<reference evidence="2" key="2">
    <citation type="submission" date="2022-12" db="EMBL/GenBank/DDBJ databases">
        <title>Comparative genomics of Legionella pneumophila isolates from the West Bank and Germany support molecular epidemiology of Legionnaires disease.</title>
        <authorList>
            <person name="Zayed A.R."/>
            <person name="Bitar D.M."/>
            <person name="Steinert M."/>
            <person name="Lueck C."/>
            <person name="Brettar I."/>
            <person name="Hoefle M.G."/>
            <person name="Bunk B."/>
        </authorList>
    </citation>
    <scope>NUCLEOTIDE SEQUENCE</scope>
    <source>
        <strain evidence="2">H23</strain>
    </source>
</reference>
<feature type="chain" id="PRO_5016756092" evidence="1">
    <location>
        <begin position="22"/>
        <end position="91"/>
    </location>
</feature>
<gene>
    <name evidence="3" type="ORF">NCTC12000_01107</name>
    <name evidence="2" type="ORF">O6C86_03275</name>
</gene>
<sequence length="91" mass="9824">MKKYLLFILAGSLFMFTAAQASVNVDAMSQCMKPCNGDKKCLDNCVSNRGIAKDLAQCLIGCGKGIANQTGETSNMDDLKACLRGCVNEWH</sequence>
<name>A0A378K3J8_LEGPN</name>
<evidence type="ECO:0000313" key="3">
    <source>
        <dbReference type="EMBL" id="STX79119.1"/>
    </source>
</evidence>
<dbReference type="EMBL" id="JAPXIC010000014">
    <property type="protein sequence ID" value="MCZ4718238.1"/>
    <property type="molecule type" value="Genomic_DNA"/>
</dbReference>
<dbReference type="RefSeq" id="WP_011946039.1">
    <property type="nucleotide sequence ID" value="NZ_BAZA01000007.1"/>
</dbReference>
<protein>
    <submittedName>
        <fullName evidence="3">Uncharacterized protein</fullName>
    </submittedName>
</protein>
<organism evidence="3 4">
    <name type="scientific">Legionella pneumophila</name>
    <dbReference type="NCBI Taxonomy" id="446"/>
    <lineage>
        <taxon>Bacteria</taxon>
        <taxon>Pseudomonadati</taxon>
        <taxon>Pseudomonadota</taxon>
        <taxon>Gammaproteobacteria</taxon>
        <taxon>Legionellales</taxon>
        <taxon>Legionellaceae</taxon>
        <taxon>Legionella</taxon>
    </lineage>
</organism>